<name>A0A2K3CR31_CHLRE</name>
<dbReference type="SUPFAM" id="SSF56436">
    <property type="entry name" value="C-type lectin-like"/>
    <property type="match status" value="1"/>
</dbReference>
<dbReference type="PANTHER" id="PTHR24216">
    <property type="entry name" value="PAXILLIN-RELATED"/>
    <property type="match status" value="1"/>
</dbReference>
<evidence type="ECO:0000256" key="2">
    <source>
        <dbReference type="SAM" id="SignalP"/>
    </source>
</evidence>
<feature type="chain" id="PRO_5014451852" description="Kazal-like domain-containing protein" evidence="2">
    <location>
        <begin position="23"/>
        <end position="1040"/>
    </location>
</feature>
<keyword evidence="4" id="KW-1185">Reference proteome</keyword>
<feature type="region of interest" description="Disordered" evidence="1">
    <location>
        <begin position="378"/>
        <end position="637"/>
    </location>
</feature>
<dbReference type="ExpressionAtlas" id="A0A2K3CR31">
    <property type="expression patterns" value="baseline and differential"/>
</dbReference>
<dbReference type="Proteomes" id="UP000006906">
    <property type="component" value="Chromosome 17"/>
</dbReference>
<evidence type="ECO:0000313" key="3">
    <source>
        <dbReference type="EMBL" id="PNW70739.1"/>
    </source>
</evidence>
<feature type="signal peptide" evidence="2">
    <location>
        <begin position="1"/>
        <end position="22"/>
    </location>
</feature>
<keyword evidence="2" id="KW-0732">Signal</keyword>
<dbReference type="EMBL" id="CM008978">
    <property type="protein sequence ID" value="PNW70739.1"/>
    <property type="molecule type" value="Genomic_DNA"/>
</dbReference>
<dbReference type="InterPro" id="IPR016187">
    <property type="entry name" value="CTDL_fold"/>
</dbReference>
<dbReference type="InParanoid" id="A0A2K3CR31"/>
<organism evidence="3 4">
    <name type="scientific">Chlamydomonas reinhardtii</name>
    <name type="common">Chlamydomonas smithii</name>
    <dbReference type="NCBI Taxonomy" id="3055"/>
    <lineage>
        <taxon>Eukaryota</taxon>
        <taxon>Viridiplantae</taxon>
        <taxon>Chlorophyta</taxon>
        <taxon>core chlorophytes</taxon>
        <taxon>Chlorophyceae</taxon>
        <taxon>CS clade</taxon>
        <taxon>Chlamydomonadales</taxon>
        <taxon>Chlamydomonadaceae</taxon>
        <taxon>Chlamydomonas</taxon>
    </lineage>
</organism>
<feature type="compositionally biased region" description="Pro residues" evidence="1">
    <location>
        <begin position="199"/>
        <end position="254"/>
    </location>
</feature>
<gene>
    <name evidence="3" type="ORF">CHLRE_17g732566v5</name>
</gene>
<feature type="region of interest" description="Disordered" evidence="1">
    <location>
        <begin position="759"/>
        <end position="879"/>
    </location>
</feature>
<dbReference type="GO" id="GO:0030036">
    <property type="term" value="P:actin cytoskeleton organization"/>
    <property type="evidence" value="ECO:0000318"/>
    <property type="project" value="GO_Central"/>
</dbReference>
<accession>A0A2K3CR31</accession>
<evidence type="ECO:0000256" key="1">
    <source>
        <dbReference type="SAM" id="MobiDB-lite"/>
    </source>
</evidence>
<evidence type="ECO:0008006" key="5">
    <source>
        <dbReference type="Google" id="ProtNLM"/>
    </source>
</evidence>
<sequence length="1040" mass="109829">MARLQSILALIAVALLASGAAATQNDCLGGCASSHPSFEPVCCDGRMWYNACYMLCQAPNITLYERCPSPSPSPAPSPSPSRPPCDPLTYPYVNQTYHCQSDCRTYTLVDVNAGCMPNWAGARAYCESRGLELAPWDTDASNGALHTLCAANRYTCWAAGSMPDGLCPVMSQEGDMHFQGCNQPVRFVCRTTTSSCASPLPPSPNPPSPPPPSPDPPSPSPPSPNPRSPPPSPAPPSPLPPSPSPSYPPSPAPPLPPSPPVCNPYTAPYKNTSYFCENDCRTYTLYDIDAICMVDYYTADKFCEWKGGELVPYDEVPALGALYKLCRDNRYTCWTGGRDDSTDLCPLMTQEGYIVQQGCKQSVRWVCRTKGPLCHPPPPSPLPPSPAPLYPPPPSPAPPSLPLPPSPAPPYPPSPAPPSPLPPSPVPPSPRPPSPAPPSPRPPSPAPPSPRPPSPAPPSPRPPSPAPPSPRPPSPAPPSPRPPSPAPPSPRPPSPEPPSPAPPSPEPPSPRPPSPAPLYPPSPAPPSPRPPSPAPPSPRPPSPAPPSPRPPSPAPPSPRPPSPEPPSPEPPSPAPPSPRPPSPAPPVYPPSPAPPSPVPPSPRPPSPAPPVYPPSPAPPSPLPPSPSPSYPPSPAPPLPPSPPVCNPYTAPYKNTSYYCENDCRTYTLYDIDAICMVDYYTACKFCEWKGGELVPYDEVPALGALYKLCRDNRYTCWTGGRDDSTDLCPLMTQEGYIVQQGCEQSVRWVCRTKGPGCSSLPPSPAPPSPPTPPSPAPPSPAPPSPQPPSPLPPSPQPPSPQPPRRQPPSPAPPSPLPPSPAPPSPLPPSPAPPSRQPPSPAPPSPLPPSPAPPSPLPPSPAPPSRQPPSPAPPSPLPPSPAPPISCEANCDVRYPNWYVWVCGKDGQAYRNWCYAACHGCYLYTPCSAPGDSNEPVIGDNVLSLTDGGYLYRMWTVDAKQRRTYAGADAFCTGLGSGWGLVPYTDLAGYGAVRRLCANNAFTCWLKRGERDDNYPLMAADGTLQMQGPNQEVRFVCRQQQ</sequence>
<reference evidence="3 4" key="1">
    <citation type="journal article" date="2007" name="Science">
        <title>The Chlamydomonas genome reveals the evolution of key animal and plant functions.</title>
        <authorList>
            <person name="Merchant S.S."/>
            <person name="Prochnik S.E."/>
            <person name="Vallon O."/>
            <person name="Harris E.H."/>
            <person name="Karpowicz S.J."/>
            <person name="Witman G.B."/>
            <person name="Terry A."/>
            <person name="Salamov A."/>
            <person name="Fritz-Laylin L.K."/>
            <person name="Marechal-Drouard L."/>
            <person name="Marshall W.F."/>
            <person name="Qu L.H."/>
            <person name="Nelson D.R."/>
            <person name="Sanderfoot A.A."/>
            <person name="Spalding M.H."/>
            <person name="Kapitonov V.V."/>
            <person name="Ren Q."/>
            <person name="Ferris P."/>
            <person name="Lindquist E."/>
            <person name="Shapiro H."/>
            <person name="Lucas S.M."/>
            <person name="Grimwood J."/>
            <person name="Schmutz J."/>
            <person name="Cardol P."/>
            <person name="Cerutti H."/>
            <person name="Chanfreau G."/>
            <person name="Chen C.L."/>
            <person name="Cognat V."/>
            <person name="Croft M.T."/>
            <person name="Dent R."/>
            <person name="Dutcher S."/>
            <person name="Fernandez E."/>
            <person name="Fukuzawa H."/>
            <person name="Gonzalez-Ballester D."/>
            <person name="Gonzalez-Halphen D."/>
            <person name="Hallmann A."/>
            <person name="Hanikenne M."/>
            <person name="Hippler M."/>
            <person name="Inwood W."/>
            <person name="Jabbari K."/>
            <person name="Kalanon M."/>
            <person name="Kuras R."/>
            <person name="Lefebvre P.A."/>
            <person name="Lemaire S.D."/>
            <person name="Lobanov A.V."/>
            <person name="Lohr M."/>
            <person name="Manuell A."/>
            <person name="Meier I."/>
            <person name="Mets L."/>
            <person name="Mittag M."/>
            <person name="Mittelmeier T."/>
            <person name="Moroney J.V."/>
            <person name="Moseley J."/>
            <person name="Napoli C."/>
            <person name="Nedelcu A.M."/>
            <person name="Niyogi K."/>
            <person name="Novoselov S.V."/>
            <person name="Paulsen I.T."/>
            <person name="Pazour G."/>
            <person name="Purton S."/>
            <person name="Ral J.P."/>
            <person name="Riano-Pachon D.M."/>
            <person name="Riekhof W."/>
            <person name="Rymarquis L."/>
            <person name="Schroda M."/>
            <person name="Stern D."/>
            <person name="Umen J."/>
            <person name="Willows R."/>
            <person name="Wilson N."/>
            <person name="Zimmer S.L."/>
            <person name="Allmer J."/>
            <person name="Balk J."/>
            <person name="Bisova K."/>
            <person name="Chen C.J."/>
            <person name="Elias M."/>
            <person name="Gendler K."/>
            <person name="Hauser C."/>
            <person name="Lamb M.R."/>
            <person name="Ledford H."/>
            <person name="Long J.C."/>
            <person name="Minagawa J."/>
            <person name="Page M.D."/>
            <person name="Pan J."/>
            <person name="Pootakham W."/>
            <person name="Roje S."/>
            <person name="Rose A."/>
            <person name="Stahlberg E."/>
            <person name="Terauchi A.M."/>
            <person name="Yang P."/>
            <person name="Ball S."/>
            <person name="Bowler C."/>
            <person name="Dieckmann C.L."/>
            <person name="Gladyshev V.N."/>
            <person name="Green P."/>
            <person name="Jorgensen R."/>
            <person name="Mayfield S."/>
            <person name="Mueller-Roeber B."/>
            <person name="Rajamani S."/>
            <person name="Sayre R.T."/>
            <person name="Brokstein P."/>
            <person name="Dubchak I."/>
            <person name="Goodstein D."/>
            <person name="Hornick L."/>
            <person name="Huang Y.W."/>
            <person name="Jhaveri J."/>
            <person name="Luo Y."/>
            <person name="Martinez D."/>
            <person name="Ngau W.C."/>
            <person name="Otillar B."/>
            <person name="Poliakov A."/>
            <person name="Porter A."/>
            <person name="Szajkowski L."/>
            <person name="Werner G."/>
            <person name="Zhou K."/>
            <person name="Grigoriev I.V."/>
            <person name="Rokhsar D.S."/>
            <person name="Grossman A.R."/>
        </authorList>
    </citation>
    <scope>NUCLEOTIDE SEQUENCE [LARGE SCALE GENOMIC DNA]</scope>
    <source>
        <strain evidence="4">CC-503</strain>
    </source>
</reference>
<dbReference type="RefSeq" id="XP_042914912.1">
    <property type="nucleotide sequence ID" value="XM_043072453.1"/>
</dbReference>
<protein>
    <recommendedName>
        <fullName evidence="5">Kazal-like domain-containing protein</fullName>
    </recommendedName>
</protein>
<dbReference type="AlphaFoldDB" id="A0A2K3CR31"/>
<dbReference type="PANTHER" id="PTHR24216:SF65">
    <property type="entry name" value="PAXILLIN-LIKE PROTEIN 1"/>
    <property type="match status" value="1"/>
</dbReference>
<dbReference type="OrthoDB" id="538111at2759"/>
<evidence type="ECO:0000313" key="4">
    <source>
        <dbReference type="Proteomes" id="UP000006906"/>
    </source>
</evidence>
<feature type="region of interest" description="Disordered" evidence="1">
    <location>
        <begin position="198"/>
        <end position="254"/>
    </location>
</feature>
<proteinExistence type="predicted"/>
<dbReference type="Gramene" id="PNW70739">
    <property type="protein sequence ID" value="PNW70739"/>
    <property type="gene ID" value="CHLRE_17g732566v5"/>
</dbReference>
<dbReference type="GeneID" id="5727068"/>
<feature type="compositionally biased region" description="Pro residues" evidence="1">
    <location>
        <begin position="761"/>
        <end position="879"/>
    </location>
</feature>
<dbReference type="KEGG" id="cre:CHLRE_17g732566v5"/>